<protein>
    <submittedName>
        <fullName evidence="3">Uncharacterized protein</fullName>
    </submittedName>
</protein>
<feature type="compositionally biased region" description="Basic and acidic residues" evidence="1">
    <location>
        <begin position="30"/>
        <end position="48"/>
    </location>
</feature>
<dbReference type="WBParaSite" id="PDA_v2.g25531.t1">
    <property type="protein sequence ID" value="PDA_v2.g25531.t1"/>
    <property type="gene ID" value="PDA_v2.g25531"/>
</dbReference>
<reference evidence="3" key="1">
    <citation type="submission" date="2022-11" db="UniProtKB">
        <authorList>
            <consortium name="WormBaseParasite"/>
        </authorList>
    </citation>
    <scope>IDENTIFICATION</scope>
</reference>
<sequence>MNFDEKNSTIVTSTDEFKSCDEIQQPMSTLKRDKEFESSERYHFEKQRRSQSSSQPPSSRKRFGNYYQEIFTTYESGLSTIGDIGPPIFISTSCSQVNLQSSDNVPNYLSLKDPKTNYILQKAHYFSSNSNSDSINSEVKVNECIEGLTKSGYGINERLPCLQILSDNFTEATLRFGQEIDQKIVENKYYTDDGNICVSPNVVNCNPQNCFPYETKFDYDFASDIRL</sequence>
<keyword evidence="2" id="KW-1185">Reference proteome</keyword>
<evidence type="ECO:0000313" key="2">
    <source>
        <dbReference type="Proteomes" id="UP000887578"/>
    </source>
</evidence>
<feature type="region of interest" description="Disordered" evidence="1">
    <location>
        <begin position="17"/>
        <end position="61"/>
    </location>
</feature>
<dbReference type="Proteomes" id="UP000887578">
    <property type="component" value="Unplaced"/>
</dbReference>
<name>A0A914Q2W6_9BILA</name>
<evidence type="ECO:0000313" key="3">
    <source>
        <dbReference type="WBParaSite" id="PDA_v2.g25531.t1"/>
    </source>
</evidence>
<dbReference type="AlphaFoldDB" id="A0A914Q2W6"/>
<proteinExistence type="predicted"/>
<evidence type="ECO:0000256" key="1">
    <source>
        <dbReference type="SAM" id="MobiDB-lite"/>
    </source>
</evidence>
<accession>A0A914Q2W6</accession>
<organism evidence="2 3">
    <name type="scientific">Panagrolaimus davidi</name>
    <dbReference type="NCBI Taxonomy" id="227884"/>
    <lineage>
        <taxon>Eukaryota</taxon>
        <taxon>Metazoa</taxon>
        <taxon>Ecdysozoa</taxon>
        <taxon>Nematoda</taxon>
        <taxon>Chromadorea</taxon>
        <taxon>Rhabditida</taxon>
        <taxon>Tylenchina</taxon>
        <taxon>Panagrolaimomorpha</taxon>
        <taxon>Panagrolaimoidea</taxon>
        <taxon>Panagrolaimidae</taxon>
        <taxon>Panagrolaimus</taxon>
    </lineage>
</organism>